<evidence type="ECO:0000256" key="1">
    <source>
        <dbReference type="ARBA" id="ARBA00004953"/>
    </source>
</evidence>
<dbReference type="InterPro" id="IPR050161">
    <property type="entry name" value="Siro_Cobalamin_biosynth"/>
</dbReference>
<evidence type="ECO:0000256" key="3">
    <source>
        <dbReference type="ARBA" id="ARBA00012162"/>
    </source>
</evidence>
<evidence type="ECO:0000313" key="12">
    <source>
        <dbReference type="Proteomes" id="UP000262832"/>
    </source>
</evidence>
<keyword evidence="7" id="KW-0627">Porphyrin biosynthesis</keyword>
<feature type="domain" description="Tetrapyrrole methylase" evidence="10">
    <location>
        <begin position="52"/>
        <end position="261"/>
    </location>
</feature>
<organism evidence="11 12">
    <name type="scientific">Vibrio alfacsensis</name>
    <dbReference type="NCBI Taxonomy" id="1074311"/>
    <lineage>
        <taxon>Bacteria</taxon>
        <taxon>Pseudomonadati</taxon>
        <taxon>Pseudomonadota</taxon>
        <taxon>Gammaproteobacteria</taxon>
        <taxon>Vibrionales</taxon>
        <taxon>Vibrionaceae</taxon>
        <taxon>Vibrio</taxon>
    </lineage>
</organism>
<reference evidence="11 12" key="1">
    <citation type="submission" date="2018-08" db="EMBL/GenBank/DDBJ databases">
        <title>Genomic taxonomy of the Vibrionaceae family.</title>
        <authorList>
            <person name="Gomez-Gil B."/>
            <person name="Tanaka M."/>
            <person name="Sawabe T."/>
            <person name="Enciso-Ibarra K."/>
        </authorList>
    </citation>
    <scope>NUCLEOTIDE SEQUENCE [LARGE SCALE GENOMIC DNA]</scope>
    <source>
        <strain evidence="11 12">CAIM 1831</strain>
    </source>
</reference>
<dbReference type="NCBIfam" id="NF004790">
    <property type="entry name" value="PRK06136.1"/>
    <property type="match status" value="1"/>
</dbReference>
<dbReference type="Pfam" id="PF00590">
    <property type="entry name" value="TP_methylase"/>
    <property type="match status" value="1"/>
</dbReference>
<keyword evidence="12" id="KW-1185">Reference proteome</keyword>
<sequence length="303" mass="33138">MLAKRYQWMMDANMAVDNSVTTLPRQKPRLVASNQASDAPRFRRQSLKPGEVALVGAGPGDPELLTIKALNCLQQADVVLYDYLVSDEIMALIPSDTILVCVGKRAGHHSVPQEKTNQLLVDFAKQGHRVVRIKGGDPFVFGRGGEELEVLADSGIRFQVVPGITAAAGATAYAGIPLTHRDYAQSALFVTGHLKEDCDDMDWSTLARGNQTLVIYMGLMKSQYIQQQLIQYGRASTTPIAIIERGTQIQQKVFSGTLSQLSELSKQAQAPSLIVVGEVVRLSQKLDWFLPDTESKQSALVNS</sequence>
<dbReference type="PROSITE" id="PS00840">
    <property type="entry name" value="SUMT_2"/>
    <property type="match status" value="1"/>
</dbReference>
<evidence type="ECO:0000256" key="7">
    <source>
        <dbReference type="ARBA" id="ARBA00023244"/>
    </source>
</evidence>
<dbReference type="PANTHER" id="PTHR45790:SF1">
    <property type="entry name" value="SIROHEME SYNTHASE"/>
    <property type="match status" value="1"/>
</dbReference>
<evidence type="ECO:0000256" key="6">
    <source>
        <dbReference type="ARBA" id="ARBA00022691"/>
    </source>
</evidence>
<dbReference type="NCBIfam" id="TIGR01469">
    <property type="entry name" value="cobA_cysG_Cterm"/>
    <property type="match status" value="1"/>
</dbReference>
<comment type="pathway">
    <text evidence="8">Porphyrin-containing compound metabolism; siroheme biosynthesis; precorrin-2 from uroporphyrinogen III: step 1/1.</text>
</comment>
<keyword evidence="5 9" id="KW-0808">Transferase</keyword>
<evidence type="ECO:0000256" key="5">
    <source>
        <dbReference type="ARBA" id="ARBA00022679"/>
    </source>
</evidence>
<dbReference type="Gene3D" id="3.40.1010.10">
    <property type="entry name" value="Cobalt-precorrin-4 Transmethylase, Domain 1"/>
    <property type="match status" value="1"/>
</dbReference>
<gene>
    <name evidence="11" type="primary">cobA</name>
    <name evidence="11" type="ORF">D1115_13720</name>
</gene>
<dbReference type="InterPro" id="IPR006366">
    <property type="entry name" value="CobA/CysG_C"/>
</dbReference>
<keyword evidence="6" id="KW-0949">S-adenosyl-L-methionine</keyword>
<accession>A0ABM6YWK8</accession>
<keyword evidence="4 9" id="KW-0489">Methyltransferase</keyword>
<evidence type="ECO:0000256" key="9">
    <source>
        <dbReference type="RuleBase" id="RU003960"/>
    </source>
</evidence>
<dbReference type="InterPro" id="IPR003043">
    <property type="entry name" value="Uropor_MeTrfase_CS"/>
</dbReference>
<dbReference type="PROSITE" id="PS00839">
    <property type="entry name" value="SUMT_1"/>
    <property type="match status" value="1"/>
</dbReference>
<evidence type="ECO:0000256" key="4">
    <source>
        <dbReference type="ARBA" id="ARBA00022603"/>
    </source>
</evidence>
<comment type="pathway">
    <text evidence="1">Cofactor biosynthesis; adenosylcobalamin biosynthesis.</text>
</comment>
<evidence type="ECO:0000259" key="10">
    <source>
        <dbReference type="Pfam" id="PF00590"/>
    </source>
</evidence>
<dbReference type="PANTHER" id="PTHR45790">
    <property type="entry name" value="SIROHEME SYNTHASE-RELATED"/>
    <property type="match status" value="1"/>
</dbReference>
<dbReference type="Gene3D" id="3.30.950.10">
    <property type="entry name" value="Methyltransferase, Cobalt-precorrin-4 Transmethylase, Domain 2"/>
    <property type="match status" value="1"/>
</dbReference>
<dbReference type="SUPFAM" id="SSF53790">
    <property type="entry name" value="Tetrapyrrole methylase"/>
    <property type="match status" value="1"/>
</dbReference>
<dbReference type="InterPro" id="IPR014776">
    <property type="entry name" value="4pyrrole_Mease_sub2"/>
</dbReference>
<comment type="similarity">
    <text evidence="2 9">Belongs to the precorrin methyltransferase family.</text>
</comment>
<dbReference type="GO" id="GO:0032259">
    <property type="term" value="P:methylation"/>
    <property type="evidence" value="ECO:0007669"/>
    <property type="project" value="UniProtKB-KW"/>
</dbReference>
<evidence type="ECO:0000256" key="8">
    <source>
        <dbReference type="ARBA" id="ARBA00025705"/>
    </source>
</evidence>
<dbReference type="CDD" id="cd11642">
    <property type="entry name" value="SUMT"/>
    <property type="match status" value="1"/>
</dbReference>
<dbReference type="GO" id="GO:0004851">
    <property type="term" value="F:uroporphyrin-III C-methyltransferase activity"/>
    <property type="evidence" value="ECO:0007669"/>
    <property type="project" value="UniProtKB-EC"/>
</dbReference>
<dbReference type="EMBL" id="CP032093">
    <property type="protein sequence ID" value="AXY02041.1"/>
    <property type="molecule type" value="Genomic_DNA"/>
</dbReference>
<proteinExistence type="inferred from homology"/>
<evidence type="ECO:0000256" key="2">
    <source>
        <dbReference type="ARBA" id="ARBA00005879"/>
    </source>
</evidence>
<dbReference type="InterPro" id="IPR000878">
    <property type="entry name" value="4pyrrol_Mease"/>
</dbReference>
<dbReference type="InterPro" id="IPR035996">
    <property type="entry name" value="4pyrrol_Methylase_sf"/>
</dbReference>
<protein>
    <recommendedName>
        <fullName evidence="3">uroporphyrinogen-III C-methyltransferase</fullName>
        <ecNumber evidence="3">2.1.1.107</ecNumber>
    </recommendedName>
</protein>
<dbReference type="EC" id="2.1.1.107" evidence="3"/>
<dbReference type="Proteomes" id="UP000262832">
    <property type="component" value="Chromosome I"/>
</dbReference>
<dbReference type="InterPro" id="IPR014777">
    <property type="entry name" value="4pyrrole_Mease_sub1"/>
</dbReference>
<evidence type="ECO:0000313" key="11">
    <source>
        <dbReference type="EMBL" id="AXY02041.1"/>
    </source>
</evidence>
<name>A0ABM6YWK8_9VIBR</name>